<dbReference type="Pfam" id="PF01676">
    <property type="entry name" value="Metalloenzyme"/>
    <property type="match status" value="1"/>
</dbReference>
<evidence type="ECO:0000256" key="5">
    <source>
        <dbReference type="ARBA" id="ARBA00023152"/>
    </source>
</evidence>
<dbReference type="GO" id="GO:0006096">
    <property type="term" value="P:glycolytic process"/>
    <property type="evidence" value="ECO:0007669"/>
    <property type="project" value="UniProtKB-UniRule"/>
</dbReference>
<dbReference type="UniPathway" id="UPA00109">
    <property type="reaction ID" value="UER00186"/>
</dbReference>
<comment type="function">
    <text evidence="2 7">Catalyzes the interconversion of 2-phosphoglycerate and 3-phosphoglycerate.</text>
</comment>
<dbReference type="InterPro" id="IPR006124">
    <property type="entry name" value="Metalloenzyme"/>
</dbReference>
<organism evidence="9">
    <name type="scientific">Thermoproteus tenax</name>
    <dbReference type="NCBI Taxonomy" id="2271"/>
    <lineage>
        <taxon>Archaea</taxon>
        <taxon>Thermoproteota</taxon>
        <taxon>Thermoprotei</taxon>
        <taxon>Thermoproteales</taxon>
        <taxon>Thermoproteaceae</taxon>
        <taxon>Thermoproteus</taxon>
    </lineage>
</organism>
<dbReference type="GO" id="GO:0004619">
    <property type="term" value="F:phosphoglycerate mutase activity"/>
    <property type="evidence" value="ECO:0007669"/>
    <property type="project" value="UniProtKB-UniRule"/>
</dbReference>
<dbReference type="PANTHER" id="PTHR31209:SF0">
    <property type="entry name" value="METALLOENZYME DOMAIN-CONTAINING PROTEIN"/>
    <property type="match status" value="1"/>
</dbReference>
<sequence length="421" mass="45928">MFLIQKFLRVMTSVLWILFDGGGDRPREGTTPFFAALKPVIDSLASYGSCGMMDPIAPGIRPGSDTAHLALFGYDPYKYYTGRGAFEALGAGVDLKPGDVAFRTNLATVDERGIVVDRRAGRYISPEEAQEVEGLMAKIGEEIERKYGVSILYKSTVEHRGVLVLRGAVSHRVSDTDPHKVGEAIKPSAPLDGDERAKVTAEVINEITARFRSLSKELEANKRRGSKGEPLINAILVRGGGYMPSIESIHDKYKIRAAAVAGVALIRGVAKAVGMDVYTAEGLVGTKFDKFDEAVKLAVQLMKRYDLVFLHVKGTDSASHDGDFRGKVDVVERLDAALRPYEAVLRENYVVVTSDHATPVSVREHTGEPVPVLLYGPDVIRDDVTKFSELTCWRGALGRIKGIDITPILASYLGLSEKFGE</sequence>
<evidence type="ECO:0000313" key="9">
    <source>
        <dbReference type="EMBL" id="CAF18514.1"/>
    </source>
</evidence>
<feature type="domain" description="Metalloenzyme" evidence="8">
    <location>
        <begin position="14"/>
        <end position="409"/>
    </location>
</feature>
<accession>Q703Y0</accession>
<evidence type="ECO:0000256" key="3">
    <source>
        <dbReference type="ARBA" id="ARBA00004798"/>
    </source>
</evidence>
<keyword evidence="6 7" id="KW-0413">Isomerase</keyword>
<dbReference type="AlphaFoldDB" id="Q703Y0"/>
<comment type="pathway">
    <text evidence="3 7">Carbohydrate degradation; glycolysis; pyruvate from D-glyceraldehyde 3-phosphate: step 3/5.</text>
</comment>
<dbReference type="Gene3D" id="3.40.720.10">
    <property type="entry name" value="Alkaline Phosphatase, subunit A"/>
    <property type="match status" value="1"/>
</dbReference>
<dbReference type="NCBIfam" id="TIGR00306">
    <property type="entry name" value="apgM"/>
    <property type="match status" value="1"/>
</dbReference>
<dbReference type="Pfam" id="PF10143">
    <property type="entry name" value="PhosphMutase"/>
    <property type="match status" value="1"/>
</dbReference>
<comment type="catalytic activity">
    <reaction evidence="1 7">
        <text>(2R)-2-phosphoglycerate = (2R)-3-phosphoglycerate</text>
        <dbReference type="Rhea" id="RHEA:15901"/>
        <dbReference type="ChEBI" id="CHEBI:58272"/>
        <dbReference type="ChEBI" id="CHEBI:58289"/>
        <dbReference type="EC" id="5.4.2.12"/>
    </reaction>
</comment>
<dbReference type="SUPFAM" id="SSF53649">
    <property type="entry name" value="Alkaline phosphatase-like"/>
    <property type="match status" value="1"/>
</dbReference>
<dbReference type="InterPro" id="IPR017850">
    <property type="entry name" value="Alkaline_phosphatase_core_sf"/>
</dbReference>
<evidence type="ECO:0000256" key="2">
    <source>
        <dbReference type="ARBA" id="ARBA00002315"/>
    </source>
</evidence>
<gene>
    <name evidence="9" type="primary">gpmA</name>
    <name evidence="7" type="synonym">apgM</name>
</gene>
<dbReference type="PANTHER" id="PTHR31209">
    <property type="entry name" value="COFACTOR-INDEPENDENT PHOSPHOGLYCERATE MUTASE"/>
    <property type="match status" value="1"/>
</dbReference>
<dbReference type="NCBIfam" id="NF003104">
    <property type="entry name" value="PRK04024.1"/>
    <property type="match status" value="1"/>
</dbReference>
<dbReference type="GO" id="GO:0046872">
    <property type="term" value="F:metal ion binding"/>
    <property type="evidence" value="ECO:0007669"/>
    <property type="project" value="InterPro"/>
</dbReference>
<proteinExistence type="inferred from homology"/>
<protein>
    <recommendedName>
        <fullName evidence="7">2,3-bisphosphoglycerate-independent phosphoglycerate mutase</fullName>
        <shortName evidence="7">BPG-independent PGAM</shortName>
        <shortName evidence="7">Phosphoglyceromutase</shortName>
        <shortName evidence="7">aPGAM</shortName>
        <ecNumber evidence="7">5.4.2.12</ecNumber>
    </recommendedName>
</protein>
<dbReference type="PIRSF" id="PIRSF006392">
    <property type="entry name" value="IPGAM_arch"/>
    <property type="match status" value="1"/>
</dbReference>
<dbReference type="EMBL" id="AJ621333">
    <property type="protein sequence ID" value="CAF18514.1"/>
    <property type="molecule type" value="Genomic_DNA"/>
</dbReference>
<dbReference type="InterPro" id="IPR004456">
    <property type="entry name" value="Pglycerate_mutase_ApgM"/>
</dbReference>
<comment type="similarity">
    <text evidence="4 7">Belongs to the BPG-independent phosphoglycerate mutase family. A-PGAM subfamily.</text>
</comment>
<dbReference type="EC" id="5.4.2.12" evidence="7"/>
<evidence type="ECO:0000256" key="1">
    <source>
        <dbReference type="ARBA" id="ARBA00000370"/>
    </source>
</evidence>
<reference evidence="9" key="1">
    <citation type="journal article" date="2004" name="J. Bacteriol.">
        <title>Reconstruction of the central carbohydrate metabolism of Thermoproteus tenax using genomic and biochemical data.</title>
        <authorList>
            <person name="Siebers B."/>
            <person name="Tjaden B."/>
            <person name="Michalke K."/>
            <person name="Doerr C."/>
            <person name="Ahmed H."/>
            <person name="Zaparty M."/>
            <person name="Gordon P."/>
            <person name="Sensen C.W."/>
            <person name="Zibat A."/>
            <person name="Klenk H.P."/>
            <person name="Schuster S.C."/>
            <person name="Hensel R."/>
        </authorList>
    </citation>
    <scope>NUCLEOTIDE SEQUENCE</scope>
</reference>
<dbReference type="CDD" id="cd16011">
    <property type="entry name" value="iPGM_like"/>
    <property type="match status" value="1"/>
</dbReference>
<dbReference type="HAMAP" id="MF_01402_A">
    <property type="entry name" value="ApgM_A"/>
    <property type="match status" value="1"/>
</dbReference>
<dbReference type="InterPro" id="IPR023665">
    <property type="entry name" value="ApgAM_prokaryotes"/>
</dbReference>
<evidence type="ECO:0000256" key="6">
    <source>
        <dbReference type="ARBA" id="ARBA00023235"/>
    </source>
</evidence>
<dbReference type="InterPro" id="IPR042253">
    <property type="entry name" value="Pglycerate_mutase_ApgM_sf"/>
</dbReference>
<dbReference type="Gene3D" id="3.30.70.2130">
    <property type="entry name" value="Metalloenzyme domain"/>
    <property type="match status" value="1"/>
</dbReference>
<keyword evidence="5 7" id="KW-0324">Glycolysis</keyword>
<name>Q703Y0_THETE</name>
<evidence type="ECO:0000256" key="7">
    <source>
        <dbReference type="HAMAP-Rule" id="MF_01402"/>
    </source>
</evidence>
<evidence type="ECO:0000256" key="4">
    <source>
        <dbReference type="ARBA" id="ARBA00005524"/>
    </source>
</evidence>
<evidence type="ECO:0000259" key="8">
    <source>
        <dbReference type="Pfam" id="PF01676"/>
    </source>
</evidence>